<accession>X0U4S0</accession>
<feature type="non-terminal residue" evidence="1">
    <location>
        <position position="1"/>
    </location>
</feature>
<comment type="caution">
    <text evidence="1">The sequence shown here is derived from an EMBL/GenBank/DDBJ whole genome shotgun (WGS) entry which is preliminary data.</text>
</comment>
<reference evidence="1" key="1">
    <citation type="journal article" date="2014" name="Front. Microbiol.">
        <title>High frequency of phylogenetically diverse reductive dehalogenase-homologous genes in deep subseafloor sedimentary metagenomes.</title>
        <authorList>
            <person name="Kawai M."/>
            <person name="Futagami T."/>
            <person name="Toyoda A."/>
            <person name="Takaki Y."/>
            <person name="Nishi S."/>
            <person name="Hori S."/>
            <person name="Arai W."/>
            <person name="Tsubouchi T."/>
            <person name="Morono Y."/>
            <person name="Uchiyama I."/>
            <person name="Ito T."/>
            <person name="Fujiyama A."/>
            <person name="Inagaki F."/>
            <person name="Takami H."/>
        </authorList>
    </citation>
    <scope>NUCLEOTIDE SEQUENCE</scope>
    <source>
        <strain evidence="1">Expedition CK06-06</strain>
    </source>
</reference>
<sequence length="241" mass="27342">ITQEDLAKTLSVPVDIITFLEDPVEGEARIVELLAGGLGITPEVFKGELPPEPKEPTEEEKKEAVVKNARFPNIRQFILDPSRCENPEKALELFGNQELSLAEKNVILYLSTTALYSFCDTNTSSFAFDEYLFKLHGPLLAEFEKELQGMNISTEEKEDRLGNARSNIFACDTVENIAIRVVEQFAGEMEEKISNSIYDFEDDLDMPFLWNIDETLMKIDIKDQNGTVKDQIKLLDVRERA</sequence>
<name>X0U4S0_9ZZZZ</name>
<gene>
    <name evidence="1" type="ORF">S01H1_26071</name>
</gene>
<protein>
    <submittedName>
        <fullName evidence="1">Uncharacterized protein</fullName>
    </submittedName>
</protein>
<dbReference type="EMBL" id="BARS01015786">
    <property type="protein sequence ID" value="GAF94366.1"/>
    <property type="molecule type" value="Genomic_DNA"/>
</dbReference>
<evidence type="ECO:0000313" key="1">
    <source>
        <dbReference type="EMBL" id="GAF94366.1"/>
    </source>
</evidence>
<dbReference type="AlphaFoldDB" id="X0U4S0"/>
<proteinExistence type="predicted"/>
<organism evidence="1">
    <name type="scientific">marine sediment metagenome</name>
    <dbReference type="NCBI Taxonomy" id="412755"/>
    <lineage>
        <taxon>unclassified sequences</taxon>
        <taxon>metagenomes</taxon>
        <taxon>ecological metagenomes</taxon>
    </lineage>
</organism>